<name>A0A915CN51_9BILA</name>
<dbReference type="WBParaSite" id="jg1074">
    <property type="protein sequence ID" value="jg1074"/>
    <property type="gene ID" value="jg1074"/>
</dbReference>
<evidence type="ECO:0000313" key="2">
    <source>
        <dbReference type="Proteomes" id="UP000887574"/>
    </source>
</evidence>
<dbReference type="AlphaFoldDB" id="A0A915CN51"/>
<feature type="region of interest" description="Disordered" evidence="1">
    <location>
        <begin position="147"/>
        <end position="287"/>
    </location>
</feature>
<organism evidence="2 3">
    <name type="scientific">Ditylenchus dipsaci</name>
    <dbReference type="NCBI Taxonomy" id="166011"/>
    <lineage>
        <taxon>Eukaryota</taxon>
        <taxon>Metazoa</taxon>
        <taxon>Ecdysozoa</taxon>
        <taxon>Nematoda</taxon>
        <taxon>Chromadorea</taxon>
        <taxon>Rhabditida</taxon>
        <taxon>Tylenchina</taxon>
        <taxon>Tylenchomorpha</taxon>
        <taxon>Sphaerularioidea</taxon>
        <taxon>Anguinidae</taxon>
        <taxon>Anguininae</taxon>
        <taxon>Ditylenchus</taxon>
    </lineage>
</organism>
<feature type="compositionally biased region" description="Basic and acidic residues" evidence="1">
    <location>
        <begin position="166"/>
        <end position="177"/>
    </location>
</feature>
<dbReference type="Proteomes" id="UP000887574">
    <property type="component" value="Unplaced"/>
</dbReference>
<feature type="compositionally biased region" description="Polar residues" evidence="1">
    <location>
        <begin position="178"/>
        <end position="206"/>
    </location>
</feature>
<keyword evidence="2" id="KW-1185">Reference proteome</keyword>
<protein>
    <submittedName>
        <fullName evidence="3">Uncharacterized protein</fullName>
    </submittedName>
</protein>
<reference evidence="3" key="1">
    <citation type="submission" date="2022-11" db="UniProtKB">
        <authorList>
            <consortium name="WormBaseParasite"/>
        </authorList>
    </citation>
    <scope>IDENTIFICATION</scope>
</reference>
<feature type="compositionally biased region" description="Low complexity" evidence="1">
    <location>
        <begin position="322"/>
        <end position="341"/>
    </location>
</feature>
<feature type="compositionally biased region" description="Basic and acidic residues" evidence="1">
    <location>
        <begin position="302"/>
        <end position="321"/>
    </location>
</feature>
<evidence type="ECO:0000256" key="1">
    <source>
        <dbReference type="SAM" id="MobiDB-lite"/>
    </source>
</evidence>
<sequence>MPQQPLPAHQAAVKDHLAVASFTQTIVEPALYSASGQPNECLNQPNECLQSHSQVEVSAEELDRQMRITLQDLLAPKPHLERPAAPQISLSLANSNFVLSQPTRLLSSLSQKEWSSTSGTRGERAERREREKFCLVAANTDPVFYSCSSTSSSVSENVEPSQTYNRRTDRQKCERLNKPSQLLSKPDVATQNKTPEKQLSSGSQELTMEDGEISSPVLNENVKDDHHSCSTTFTEEDDEDGRKREQTNHRSPERKASSRHADTRQRVMRDSLTHSSSSARCRSPPKVVHQSIAPYSVIFVDPKEISSQEVKESRYDQRQEKSSQSSQRCSSSRIQSRYSPQKRSGSSRRNDSPKKRNNSSRRPVECEEQKKYRRPVPIRPSAAPKRPPV</sequence>
<evidence type="ECO:0000313" key="3">
    <source>
        <dbReference type="WBParaSite" id="jg1074"/>
    </source>
</evidence>
<accession>A0A915CN51</accession>
<proteinExistence type="predicted"/>
<feature type="compositionally biased region" description="Basic and acidic residues" evidence="1">
    <location>
        <begin position="240"/>
        <end position="272"/>
    </location>
</feature>
<feature type="region of interest" description="Disordered" evidence="1">
    <location>
        <begin position="109"/>
        <end position="128"/>
    </location>
</feature>
<feature type="compositionally biased region" description="Polar residues" evidence="1">
    <location>
        <begin position="109"/>
        <end position="120"/>
    </location>
</feature>
<feature type="compositionally biased region" description="Polar residues" evidence="1">
    <location>
        <begin position="156"/>
        <end position="165"/>
    </location>
</feature>
<feature type="region of interest" description="Disordered" evidence="1">
    <location>
        <begin position="302"/>
        <end position="389"/>
    </location>
</feature>